<evidence type="ECO:0000313" key="1">
    <source>
        <dbReference type="EMBL" id="CAL1526559.1"/>
    </source>
</evidence>
<feature type="non-terminal residue" evidence="1">
    <location>
        <position position="123"/>
    </location>
</feature>
<protein>
    <submittedName>
        <fullName evidence="1">Uncharacterized protein</fullName>
    </submittedName>
</protein>
<dbReference type="EMBL" id="CAXITT010000006">
    <property type="protein sequence ID" value="CAL1526559.1"/>
    <property type="molecule type" value="Genomic_DNA"/>
</dbReference>
<dbReference type="Proteomes" id="UP001497497">
    <property type="component" value="Unassembled WGS sequence"/>
</dbReference>
<sequence length="123" mass="14215">MTSLGADCDAFIQQKLNEFPCSFNIGRANYQIYGKRVDSRRLCELTCVKNTLKRFVSNDTPDSNDDTWVPLEWAQNYRIKAYVEVGRFEEARKLIDEILYKTEGQNITTMANLAVLYFVEGKV</sequence>
<evidence type="ECO:0000313" key="2">
    <source>
        <dbReference type="Proteomes" id="UP001497497"/>
    </source>
</evidence>
<gene>
    <name evidence="1" type="ORF">GSLYS_00000736001</name>
</gene>
<name>A0AAV2H2W2_LYMST</name>
<proteinExistence type="predicted"/>
<reference evidence="1 2" key="1">
    <citation type="submission" date="2024-04" db="EMBL/GenBank/DDBJ databases">
        <authorList>
            <consortium name="Genoscope - CEA"/>
            <person name="William W."/>
        </authorList>
    </citation>
    <scope>NUCLEOTIDE SEQUENCE [LARGE SCALE GENOMIC DNA]</scope>
</reference>
<keyword evidence="2" id="KW-1185">Reference proteome</keyword>
<organism evidence="1 2">
    <name type="scientific">Lymnaea stagnalis</name>
    <name type="common">Great pond snail</name>
    <name type="synonym">Helix stagnalis</name>
    <dbReference type="NCBI Taxonomy" id="6523"/>
    <lineage>
        <taxon>Eukaryota</taxon>
        <taxon>Metazoa</taxon>
        <taxon>Spiralia</taxon>
        <taxon>Lophotrochozoa</taxon>
        <taxon>Mollusca</taxon>
        <taxon>Gastropoda</taxon>
        <taxon>Heterobranchia</taxon>
        <taxon>Euthyneura</taxon>
        <taxon>Panpulmonata</taxon>
        <taxon>Hygrophila</taxon>
        <taxon>Lymnaeoidea</taxon>
        <taxon>Lymnaeidae</taxon>
        <taxon>Lymnaea</taxon>
    </lineage>
</organism>
<dbReference type="AlphaFoldDB" id="A0AAV2H2W2"/>
<accession>A0AAV2H2W2</accession>
<comment type="caution">
    <text evidence="1">The sequence shown here is derived from an EMBL/GenBank/DDBJ whole genome shotgun (WGS) entry which is preliminary data.</text>
</comment>